<dbReference type="EC" id="3.5.1.4" evidence="3"/>
<dbReference type="PANTHER" id="PTHR11895">
    <property type="entry name" value="TRANSAMIDASE"/>
    <property type="match status" value="1"/>
</dbReference>
<evidence type="ECO:0000256" key="1">
    <source>
        <dbReference type="ARBA" id="ARBA00001311"/>
    </source>
</evidence>
<evidence type="ECO:0000256" key="2">
    <source>
        <dbReference type="ARBA" id="ARBA00009199"/>
    </source>
</evidence>
<dbReference type="InterPro" id="IPR000120">
    <property type="entry name" value="Amidase"/>
</dbReference>
<dbReference type="EMBL" id="CP015220">
    <property type="protein sequence ID" value="AMY25717.1"/>
    <property type="molecule type" value="Genomic_DNA"/>
</dbReference>
<evidence type="ECO:0000259" key="4">
    <source>
        <dbReference type="Pfam" id="PF01425"/>
    </source>
</evidence>
<gene>
    <name evidence="5" type="primary">amiA2</name>
    <name evidence="5" type="ORF">A3Q41_04444</name>
</gene>
<dbReference type="PROSITE" id="PS00571">
    <property type="entry name" value="AMIDASES"/>
    <property type="match status" value="1"/>
</dbReference>
<dbReference type="Pfam" id="PF01425">
    <property type="entry name" value="Amidase"/>
    <property type="match status" value="1"/>
</dbReference>
<accession>A0A143QTI2</accession>
<dbReference type="PANTHER" id="PTHR11895:SF7">
    <property type="entry name" value="GLUTAMYL-TRNA(GLN) AMIDOTRANSFERASE SUBUNIT A, MITOCHONDRIAL"/>
    <property type="match status" value="1"/>
</dbReference>
<accession>A0A260TL87</accession>
<dbReference type="RefSeq" id="WP_032368172.1">
    <property type="nucleotide sequence ID" value="NZ_CP015220.1"/>
</dbReference>
<reference evidence="5 6" key="1">
    <citation type="journal article" date="2016" name="Genome Announc.">
        <title>Complete Genome and Plasmid Sequences for Rhodococcus fascians D188 and Draft Sequences for Rhodococcus Isolates PBTS 1 and PBTS 2.</title>
        <authorList>
            <person name="Stamler R.A."/>
            <person name="Vereecke D."/>
            <person name="Zhang Y."/>
            <person name="Schilkey F."/>
            <person name="Devitt N."/>
            <person name="Randall J.J."/>
        </authorList>
    </citation>
    <scope>NUCLEOTIDE SEQUENCE [LARGE SCALE GENOMIC DNA]</scope>
    <source>
        <strain evidence="5 6">PBTS2</strain>
    </source>
</reference>
<dbReference type="Proteomes" id="UP000076038">
    <property type="component" value="Chromosome"/>
</dbReference>
<evidence type="ECO:0000313" key="6">
    <source>
        <dbReference type="Proteomes" id="UP000076038"/>
    </source>
</evidence>
<name>A0A143QTI2_RHOFA</name>
<dbReference type="Gene3D" id="3.90.1300.10">
    <property type="entry name" value="Amidase signature (AS) domain"/>
    <property type="match status" value="1"/>
</dbReference>
<dbReference type="KEGG" id="rhs:A3Q41_04444"/>
<comment type="similarity">
    <text evidence="2">Belongs to the amidase family.</text>
</comment>
<dbReference type="InterPro" id="IPR020556">
    <property type="entry name" value="Amidase_CS"/>
</dbReference>
<dbReference type="InterPro" id="IPR023631">
    <property type="entry name" value="Amidase_dom"/>
</dbReference>
<dbReference type="GO" id="GO:0004040">
    <property type="term" value="F:amidase activity"/>
    <property type="evidence" value="ECO:0007669"/>
    <property type="project" value="UniProtKB-EC"/>
</dbReference>
<keyword evidence="6" id="KW-1185">Reference proteome</keyword>
<evidence type="ECO:0000256" key="3">
    <source>
        <dbReference type="ARBA" id="ARBA00012922"/>
    </source>
</evidence>
<dbReference type="NCBIfam" id="NF004717">
    <property type="entry name" value="PRK06061.1"/>
    <property type="match status" value="1"/>
</dbReference>
<dbReference type="PATRIC" id="fig|1653479.3.peg.4498"/>
<sequence length="473" mass="50185">MDFHRSTLVAQAAELASRRVTSVEVVTAALDRIERSQPTLNAFRIVRRDAALTEAAEADRLIAAGSSAPLLGVPIAVKDDVDIVGEPTAFGCAGRFPLATEDSEVVRRLRAAGAIIVGKTNSPELGQWPFTGGSFGHTRNPWHRDRTPGGSSGGSSAAVAAELVSAALGSDGAGSVRIPASWTNLVGIKPQRGRISTWPDAEAFNGITVIGPLARTVADAALLLDVVSGGHDGDLHRPTPLTVSDAVGRDPGSLRIALSLRKPFIPTPAALDPEITAAAYEMAAVLRLLGHRVVVDDPAYGMLLGLNFLPRSLAGVAAWLDRLPDPSLADPRTRANARSGRALAGAPLRAARAAEPRIARRIGQFFDDYDIVLAPTTATPPPRVDAIDGISNADTDRVITEHCPYTWPWNVLGWPSVNVPAGLTKAGLPIGLQLMGHESTEPLLVSVAAQLENVLQWHRRRPEPWWNRVSDTS</sequence>
<organism evidence="5 6">
    <name type="scientific">Rhodococcoides fascians</name>
    <name type="common">Rhodococcus fascians</name>
    <dbReference type="NCBI Taxonomy" id="1828"/>
    <lineage>
        <taxon>Bacteria</taxon>
        <taxon>Bacillati</taxon>
        <taxon>Actinomycetota</taxon>
        <taxon>Actinomycetes</taxon>
        <taxon>Mycobacteriales</taxon>
        <taxon>Nocardiaceae</taxon>
        <taxon>Rhodococcoides</taxon>
    </lineage>
</organism>
<reference evidence="6" key="2">
    <citation type="submission" date="2016-04" db="EMBL/GenBank/DDBJ databases">
        <title>Complete Genome and Plasmid Sequences for Rhodococcus fascians D188 and Draft Sequences for Rhodococcus spp. Isolates PBTS 1 and PBTS 2.</title>
        <authorList>
            <person name="Stamer R."/>
            <person name="Vereecke D."/>
            <person name="Zhang Y."/>
            <person name="Schilkey F."/>
            <person name="Devitt N."/>
            <person name="Randall J."/>
        </authorList>
    </citation>
    <scope>NUCLEOTIDE SEQUENCE [LARGE SCALE GENOMIC DNA]</scope>
    <source>
        <strain evidence="6">PBTS2</strain>
    </source>
</reference>
<dbReference type="AlphaFoldDB" id="A0A143QTI2"/>
<dbReference type="OrthoDB" id="5175573at2"/>
<feature type="domain" description="Amidase" evidence="4">
    <location>
        <begin position="24"/>
        <end position="444"/>
    </location>
</feature>
<dbReference type="SUPFAM" id="SSF75304">
    <property type="entry name" value="Amidase signature (AS) enzymes"/>
    <property type="match status" value="1"/>
</dbReference>
<proteinExistence type="inferred from homology"/>
<dbReference type="GeneID" id="93554614"/>
<comment type="catalytic activity">
    <reaction evidence="1">
        <text>a monocarboxylic acid amide + H2O = a monocarboxylate + NH4(+)</text>
        <dbReference type="Rhea" id="RHEA:12020"/>
        <dbReference type="ChEBI" id="CHEBI:15377"/>
        <dbReference type="ChEBI" id="CHEBI:28938"/>
        <dbReference type="ChEBI" id="CHEBI:35757"/>
        <dbReference type="ChEBI" id="CHEBI:83628"/>
        <dbReference type="EC" id="3.5.1.4"/>
    </reaction>
</comment>
<protein>
    <recommendedName>
        <fullName evidence="3">amidase</fullName>
        <ecNumber evidence="3">3.5.1.4</ecNumber>
    </recommendedName>
</protein>
<evidence type="ECO:0000313" key="5">
    <source>
        <dbReference type="EMBL" id="AMY25717.1"/>
    </source>
</evidence>
<keyword evidence="5" id="KW-0378">Hydrolase</keyword>
<dbReference type="InterPro" id="IPR036928">
    <property type="entry name" value="AS_sf"/>
</dbReference>